<dbReference type="SMART" id="SM00849">
    <property type="entry name" value="Lactamase_B"/>
    <property type="match status" value="1"/>
</dbReference>
<gene>
    <name evidence="2" type="ORF">HUG12_03115</name>
</gene>
<keyword evidence="3" id="KW-1185">Reference proteome</keyword>
<dbReference type="CDD" id="cd07726">
    <property type="entry name" value="ST1585-like_MBL-fold"/>
    <property type="match status" value="1"/>
</dbReference>
<dbReference type="AlphaFoldDB" id="A0A7D5L8W5"/>
<keyword evidence="2" id="KW-0378">Hydrolase</keyword>
<dbReference type="SUPFAM" id="SSF56281">
    <property type="entry name" value="Metallo-hydrolase/oxidoreductase"/>
    <property type="match status" value="1"/>
</dbReference>
<dbReference type="PANTHER" id="PTHR42951:SF4">
    <property type="entry name" value="ACYL-COENZYME A THIOESTERASE MBLAC2"/>
    <property type="match status" value="1"/>
</dbReference>
<reference evidence="2 3" key="1">
    <citation type="submission" date="2020-06" db="EMBL/GenBank/DDBJ databases">
        <title>NJ-3-1, isolated from saline soil.</title>
        <authorList>
            <person name="Cui H.L."/>
            <person name="Shi X."/>
        </authorList>
    </citation>
    <scope>NUCLEOTIDE SEQUENCE [LARGE SCALE GENOMIC DNA]</scope>
    <source>
        <strain evidence="2 3">NJ-3-1</strain>
    </source>
</reference>
<dbReference type="PANTHER" id="PTHR42951">
    <property type="entry name" value="METALLO-BETA-LACTAMASE DOMAIN-CONTAINING"/>
    <property type="match status" value="1"/>
</dbReference>
<organism evidence="2 3">
    <name type="scientific">Halorarum salinum</name>
    <dbReference type="NCBI Taxonomy" id="2743089"/>
    <lineage>
        <taxon>Archaea</taxon>
        <taxon>Methanobacteriati</taxon>
        <taxon>Methanobacteriota</taxon>
        <taxon>Stenosarchaea group</taxon>
        <taxon>Halobacteria</taxon>
        <taxon>Halobacteriales</taxon>
        <taxon>Haloferacaceae</taxon>
        <taxon>Halorarum</taxon>
    </lineage>
</organism>
<protein>
    <submittedName>
        <fullName evidence="2">MBL fold metallo-hydrolase</fullName>
    </submittedName>
</protein>
<evidence type="ECO:0000313" key="2">
    <source>
        <dbReference type="EMBL" id="QLG60788.1"/>
    </source>
</evidence>
<dbReference type="Pfam" id="PF00753">
    <property type="entry name" value="Lactamase_B"/>
    <property type="match status" value="1"/>
</dbReference>
<name>A0A7D5L8W5_9EURY</name>
<dbReference type="Gene3D" id="3.60.15.10">
    <property type="entry name" value="Ribonuclease Z/Hydroxyacylglutathione hydrolase-like"/>
    <property type="match status" value="1"/>
</dbReference>
<dbReference type="KEGG" id="halu:HUG12_03115"/>
<dbReference type="Proteomes" id="UP000509626">
    <property type="component" value="Chromosome"/>
</dbReference>
<dbReference type="InterPro" id="IPR050855">
    <property type="entry name" value="NDM-1-like"/>
</dbReference>
<proteinExistence type="predicted"/>
<accession>A0A7D5L8W5</accession>
<dbReference type="InterPro" id="IPR001279">
    <property type="entry name" value="Metallo-B-lactamas"/>
</dbReference>
<sequence length="306" mass="34163">MEPGDVEAVPGCTDLYYLDTGMYDTPNYGTVYVLDAERPAVVDTGIGTNREYLFDALEELGVTPDLILPTHVHLDHAGGVGFLAERYPDATVRVHEVGAPHLVDPDRLIEGTKAAVGEQWEFYIDPKPVPEDRIDPLSGGETLDLGDRDLDVHHAPGHAPHQVFFHDRGDDVVFTGDAAGIYVPAYDEIKETTPPSTFDLDACHGDVDAIRELDPRVLCFGHFGPREFDDGMLAEYKRTLLEWVEAVRRKREGLDDDEAVVEHFAAHAPERFVDLWGERKARAEERLNARGVLAYLDYVERQTEQG</sequence>
<dbReference type="GeneID" id="56036416"/>
<dbReference type="EMBL" id="CP058579">
    <property type="protein sequence ID" value="QLG60788.1"/>
    <property type="molecule type" value="Genomic_DNA"/>
</dbReference>
<dbReference type="OrthoDB" id="197151at2157"/>
<dbReference type="InterPro" id="IPR036866">
    <property type="entry name" value="RibonucZ/Hydroxyglut_hydro"/>
</dbReference>
<evidence type="ECO:0000313" key="3">
    <source>
        <dbReference type="Proteomes" id="UP000509626"/>
    </source>
</evidence>
<feature type="domain" description="Metallo-beta-lactamase" evidence="1">
    <location>
        <begin position="28"/>
        <end position="222"/>
    </location>
</feature>
<dbReference type="RefSeq" id="WP_179267374.1">
    <property type="nucleotide sequence ID" value="NZ_CP058579.1"/>
</dbReference>
<dbReference type="InterPro" id="IPR037482">
    <property type="entry name" value="ST1585_MBL-fold"/>
</dbReference>
<evidence type="ECO:0000259" key="1">
    <source>
        <dbReference type="SMART" id="SM00849"/>
    </source>
</evidence>
<dbReference type="GO" id="GO:0016787">
    <property type="term" value="F:hydrolase activity"/>
    <property type="evidence" value="ECO:0007669"/>
    <property type="project" value="UniProtKB-KW"/>
</dbReference>